<proteinExistence type="predicted"/>
<sequence>MIYIFNHFLNMVLGWQGELVSWPLPSRLPSTAPRMQNAQLPVLLKSTWKSKIRMLEAANKTSITQTCVGTLDVRAPLKVMWVYSEDEVAQLIHAPELLAAVGPLPLYLLKVITQHKTATALLHEKERVAKEAAKAMPVLLGSMKFTHTHEKVVIPTIFLVSVRHWIPLHWWTDCLLRKANENPHIIEKVWSCVEQATSYAAGEKVHVVDITKSAKHFEGEDKLKALTPSLWRQASTNLLACFKDLCPPIDPNNPDTHNFASDYALH</sequence>
<name>A0AAD7GLT5_MYCRO</name>
<keyword evidence="2" id="KW-1185">Reference proteome</keyword>
<reference evidence="1" key="1">
    <citation type="submission" date="2023-03" db="EMBL/GenBank/DDBJ databases">
        <title>Massive genome expansion in bonnet fungi (Mycena s.s.) driven by repeated elements and novel gene families across ecological guilds.</title>
        <authorList>
            <consortium name="Lawrence Berkeley National Laboratory"/>
            <person name="Harder C.B."/>
            <person name="Miyauchi S."/>
            <person name="Viragh M."/>
            <person name="Kuo A."/>
            <person name="Thoen E."/>
            <person name="Andreopoulos B."/>
            <person name="Lu D."/>
            <person name="Skrede I."/>
            <person name="Drula E."/>
            <person name="Henrissat B."/>
            <person name="Morin E."/>
            <person name="Kohler A."/>
            <person name="Barry K."/>
            <person name="LaButti K."/>
            <person name="Morin E."/>
            <person name="Salamov A."/>
            <person name="Lipzen A."/>
            <person name="Mereny Z."/>
            <person name="Hegedus B."/>
            <person name="Baldrian P."/>
            <person name="Stursova M."/>
            <person name="Weitz H."/>
            <person name="Taylor A."/>
            <person name="Grigoriev I.V."/>
            <person name="Nagy L.G."/>
            <person name="Martin F."/>
            <person name="Kauserud H."/>
        </authorList>
    </citation>
    <scope>NUCLEOTIDE SEQUENCE</scope>
    <source>
        <strain evidence="1">CBHHK067</strain>
    </source>
</reference>
<organism evidence="1 2">
    <name type="scientific">Mycena rosella</name>
    <name type="common">Pink bonnet</name>
    <name type="synonym">Agaricus rosellus</name>
    <dbReference type="NCBI Taxonomy" id="1033263"/>
    <lineage>
        <taxon>Eukaryota</taxon>
        <taxon>Fungi</taxon>
        <taxon>Dikarya</taxon>
        <taxon>Basidiomycota</taxon>
        <taxon>Agaricomycotina</taxon>
        <taxon>Agaricomycetes</taxon>
        <taxon>Agaricomycetidae</taxon>
        <taxon>Agaricales</taxon>
        <taxon>Marasmiineae</taxon>
        <taxon>Mycenaceae</taxon>
        <taxon>Mycena</taxon>
    </lineage>
</organism>
<evidence type="ECO:0000313" key="2">
    <source>
        <dbReference type="Proteomes" id="UP001221757"/>
    </source>
</evidence>
<protein>
    <submittedName>
        <fullName evidence="1">Uncharacterized protein</fullName>
    </submittedName>
</protein>
<accession>A0AAD7GLT5</accession>
<dbReference type="Proteomes" id="UP001221757">
    <property type="component" value="Unassembled WGS sequence"/>
</dbReference>
<comment type="caution">
    <text evidence="1">The sequence shown here is derived from an EMBL/GenBank/DDBJ whole genome shotgun (WGS) entry which is preliminary data.</text>
</comment>
<dbReference type="EMBL" id="JARKIE010000019">
    <property type="protein sequence ID" value="KAJ7700733.1"/>
    <property type="molecule type" value="Genomic_DNA"/>
</dbReference>
<evidence type="ECO:0000313" key="1">
    <source>
        <dbReference type="EMBL" id="KAJ7700733.1"/>
    </source>
</evidence>
<dbReference type="AlphaFoldDB" id="A0AAD7GLT5"/>
<gene>
    <name evidence="1" type="ORF">B0H17DRAFT_1128597</name>
</gene>